<dbReference type="EMBL" id="JRFU01000119">
    <property type="protein sequence ID" value="PWE86314.1"/>
    <property type="molecule type" value="Genomic_DNA"/>
</dbReference>
<reference evidence="4 5" key="1">
    <citation type="submission" date="2014-09" db="EMBL/GenBank/DDBJ databases">
        <title>Butyrate-producing bacteria isolated from human gut.</title>
        <authorList>
            <person name="Zhang Q."/>
            <person name="Zhao L."/>
        </authorList>
    </citation>
    <scope>NUCLEOTIDE SEQUENCE [LARGE SCALE GENOMIC DNA]</scope>
    <source>
        <strain evidence="4 5">21</strain>
    </source>
</reference>
<dbReference type="InterPro" id="IPR006674">
    <property type="entry name" value="HD_domain"/>
</dbReference>
<dbReference type="GO" id="GO:0002953">
    <property type="term" value="F:5'-deoxynucleotidase activity"/>
    <property type="evidence" value="ECO:0007669"/>
    <property type="project" value="InterPro"/>
</dbReference>
<dbReference type="GO" id="GO:0005737">
    <property type="term" value="C:cytoplasm"/>
    <property type="evidence" value="ECO:0007669"/>
    <property type="project" value="TreeGrafter"/>
</dbReference>
<organism evidence="4 5">
    <name type="scientific">Eubacterium ramulus</name>
    <dbReference type="NCBI Taxonomy" id="39490"/>
    <lineage>
        <taxon>Bacteria</taxon>
        <taxon>Bacillati</taxon>
        <taxon>Bacillota</taxon>
        <taxon>Clostridia</taxon>
        <taxon>Eubacteriales</taxon>
        <taxon>Eubacteriaceae</taxon>
        <taxon>Eubacterium</taxon>
    </lineage>
</organism>
<evidence type="ECO:0000256" key="2">
    <source>
        <dbReference type="ARBA" id="ARBA00022801"/>
    </source>
</evidence>
<name>A0A2V1JRC3_EUBRA</name>
<dbReference type="Gene3D" id="1.10.3210.10">
    <property type="entry name" value="Hypothetical protein af1432"/>
    <property type="match status" value="1"/>
</dbReference>
<sequence>MDRKRLDQQFDFIKEIDKEKFIQRQTRLSDNVRRENDAEHAWHMAIMTVLLSEYANEKIDVLRTVTMLLIHDIVEIDAGDTYAYDEEGLKTQRERECQAADRIYALLPEDQQSKLRDIWEEFEAGETPEAKFAHTMDNLQPAMLNVVNNGVSWKEHGIAISQIMKRNAHTAEGSQVLWDYAYENFFKKNIDDGNIIDDSDKEN</sequence>
<gene>
    <name evidence="4" type="ORF">LG34_10710</name>
</gene>
<accession>A0A2V1JRC3</accession>
<evidence type="ECO:0000313" key="5">
    <source>
        <dbReference type="Proteomes" id="UP000245288"/>
    </source>
</evidence>
<evidence type="ECO:0000259" key="3">
    <source>
        <dbReference type="Pfam" id="PF13023"/>
    </source>
</evidence>
<dbReference type="AlphaFoldDB" id="A0A2V1JRC3"/>
<dbReference type="SUPFAM" id="SSF109604">
    <property type="entry name" value="HD-domain/PDEase-like"/>
    <property type="match status" value="1"/>
</dbReference>
<keyword evidence="1" id="KW-0479">Metal-binding</keyword>
<dbReference type="Pfam" id="PF13023">
    <property type="entry name" value="HD_3"/>
    <property type="match status" value="1"/>
</dbReference>
<proteinExistence type="predicted"/>
<feature type="domain" description="HD" evidence="3">
    <location>
        <begin position="16"/>
        <end position="178"/>
    </location>
</feature>
<dbReference type="RefSeq" id="WP_109215966.1">
    <property type="nucleotide sequence ID" value="NZ_JRFU01000119.1"/>
</dbReference>
<dbReference type="OrthoDB" id="9796032at2"/>
<keyword evidence="5" id="KW-1185">Reference proteome</keyword>
<keyword evidence="2 4" id="KW-0378">Hydrolase</keyword>
<dbReference type="PANTHER" id="PTHR11845">
    <property type="entry name" value="5'-DEOXYNUCLEOTIDASE HDDC2"/>
    <property type="match status" value="1"/>
</dbReference>
<evidence type="ECO:0000313" key="4">
    <source>
        <dbReference type="EMBL" id="PWE86314.1"/>
    </source>
</evidence>
<evidence type="ECO:0000256" key="1">
    <source>
        <dbReference type="ARBA" id="ARBA00022723"/>
    </source>
</evidence>
<dbReference type="PANTHER" id="PTHR11845:SF13">
    <property type="entry name" value="5'-DEOXYNUCLEOTIDASE HDDC2"/>
    <property type="match status" value="1"/>
</dbReference>
<dbReference type="InterPro" id="IPR039356">
    <property type="entry name" value="YfbR/HDDC2"/>
</dbReference>
<dbReference type="Proteomes" id="UP000245288">
    <property type="component" value="Unassembled WGS sequence"/>
</dbReference>
<dbReference type="GO" id="GO:0046872">
    <property type="term" value="F:metal ion binding"/>
    <property type="evidence" value="ECO:0007669"/>
    <property type="project" value="UniProtKB-KW"/>
</dbReference>
<protein>
    <submittedName>
        <fullName evidence="4">Hydrolase</fullName>
    </submittedName>
</protein>
<comment type="caution">
    <text evidence="4">The sequence shown here is derived from an EMBL/GenBank/DDBJ whole genome shotgun (WGS) entry which is preliminary data.</text>
</comment>